<dbReference type="GO" id="GO:0005524">
    <property type="term" value="F:ATP binding"/>
    <property type="evidence" value="ECO:0007669"/>
    <property type="project" value="InterPro"/>
</dbReference>
<reference evidence="2" key="1">
    <citation type="submission" date="2021-01" db="EMBL/GenBank/DDBJ databases">
        <authorList>
            <person name="Kaushik A."/>
        </authorList>
    </citation>
    <scope>NUCLEOTIDE SEQUENCE</scope>
    <source>
        <strain evidence="2">AG1-1C</strain>
    </source>
</reference>
<evidence type="ECO:0000259" key="1">
    <source>
        <dbReference type="PROSITE" id="PS50011"/>
    </source>
</evidence>
<proteinExistence type="predicted"/>
<dbReference type="InterPro" id="IPR011009">
    <property type="entry name" value="Kinase-like_dom_sf"/>
</dbReference>
<name>A0A8H2WFJ9_9AGAM</name>
<dbReference type="PANTHER" id="PTHR44329">
    <property type="entry name" value="SERINE/THREONINE-PROTEIN KINASE TNNI3K-RELATED"/>
    <property type="match status" value="1"/>
</dbReference>
<dbReference type="PROSITE" id="PS50011">
    <property type="entry name" value="PROTEIN_KINASE_DOM"/>
    <property type="match status" value="1"/>
</dbReference>
<organism evidence="2 3">
    <name type="scientific">Rhizoctonia solani</name>
    <dbReference type="NCBI Taxonomy" id="456999"/>
    <lineage>
        <taxon>Eukaryota</taxon>
        <taxon>Fungi</taxon>
        <taxon>Dikarya</taxon>
        <taxon>Basidiomycota</taxon>
        <taxon>Agaricomycotina</taxon>
        <taxon>Agaricomycetes</taxon>
        <taxon>Cantharellales</taxon>
        <taxon>Ceratobasidiaceae</taxon>
        <taxon>Rhizoctonia</taxon>
    </lineage>
</organism>
<comment type="caution">
    <text evidence="2">The sequence shown here is derived from an EMBL/GenBank/DDBJ whole genome shotgun (WGS) entry which is preliminary data.</text>
</comment>
<dbReference type="GO" id="GO:0004674">
    <property type="term" value="F:protein serine/threonine kinase activity"/>
    <property type="evidence" value="ECO:0007669"/>
    <property type="project" value="TreeGrafter"/>
</dbReference>
<dbReference type="Gene3D" id="1.10.510.10">
    <property type="entry name" value="Transferase(Phosphotransferase) domain 1"/>
    <property type="match status" value="1"/>
</dbReference>
<sequence>MALRRSIDNFIKNIFAPPLSGTLPEDEISLKDPGTRGEYTQQLSYESAIIAQGRVEERYPNKRLTSTFRQTTIPPSYSPSETLLSPAFGGLPLTSPAIAQGKMKAVIIGLNYSQFKRGMSPLIYATQGAWRFANILKKLGYTSENTRVVTDEEGQPIASSEYLLECIDWLIQDVSEGDRLVFTFSGYCLSPRLGHKEPYFVAADLMSIPRSIFHERLITKIPVGVELIVVLDCCNAAGMVNLKYCMGRMGNKHDTRKRDGSEVLSVLEHSGTLPTQSVLQHDLVINQPSSVASVDILLSPALRHARSTVIAPPEYFERKDGFVSPAGKVVFWAGTGAHQPAFDAYGGGVFTNAICNVFDASVDVMATNSDIWYSVVIGIGEENRRRRERDAKKAMRPPPGLRVQHAELWVSQKNPTSDRAPFIESLGPQDQTGCGNSESGSIPTQPTLITNTTPVAEVVDCLVRHNCKDITLELDLPLCSTSSFSQGGFSAIYKGYLRSGKAVAIKCIEVSGDWGSWNPKEKSLKHTAHEIYVWSQCDHPSVLRMLGFVSFGGHLLLISPWMKNGSLKDFVARNPQSNRIRLCVELATVLAYLHARGIVHGDIKAENVLVSDDGHAQLGDFGSAILSRYSSVHFTATGFKGTTRFMAPELLLGISEEQTVETDIYALGMTIFQIMTGTPPYADIPEIIIPAEVLVKRNIPIRPSFYGILYGESPKDKLWCLLTSCWDHAPESRPTAIEVKEALVELEEFTSTN</sequence>
<dbReference type="Pfam" id="PF00656">
    <property type="entry name" value="Peptidase_C14"/>
    <property type="match status" value="1"/>
</dbReference>
<gene>
    <name evidence="2" type="ORF">RDB_LOCUS29569</name>
</gene>
<feature type="domain" description="Protein kinase" evidence="1">
    <location>
        <begin position="478"/>
        <end position="750"/>
    </location>
</feature>
<dbReference type="AlphaFoldDB" id="A0A8H2WFJ9"/>
<dbReference type="GO" id="GO:0004197">
    <property type="term" value="F:cysteine-type endopeptidase activity"/>
    <property type="evidence" value="ECO:0007669"/>
    <property type="project" value="InterPro"/>
</dbReference>
<dbReference type="InterPro" id="IPR011600">
    <property type="entry name" value="Pept_C14_caspase"/>
</dbReference>
<dbReference type="InterPro" id="IPR008271">
    <property type="entry name" value="Ser/Thr_kinase_AS"/>
</dbReference>
<dbReference type="PROSITE" id="PS00108">
    <property type="entry name" value="PROTEIN_KINASE_ST"/>
    <property type="match status" value="1"/>
</dbReference>
<dbReference type="InterPro" id="IPR051681">
    <property type="entry name" value="Ser/Thr_Kinases-Pseudokinases"/>
</dbReference>
<evidence type="ECO:0000313" key="3">
    <source>
        <dbReference type="Proteomes" id="UP000663846"/>
    </source>
</evidence>
<accession>A0A8H2WFJ9</accession>
<dbReference type="InterPro" id="IPR000719">
    <property type="entry name" value="Prot_kinase_dom"/>
</dbReference>
<dbReference type="Proteomes" id="UP000663846">
    <property type="component" value="Unassembled WGS sequence"/>
</dbReference>
<dbReference type="EMBL" id="CAJMWS010000173">
    <property type="protein sequence ID" value="CAE6375658.1"/>
    <property type="molecule type" value="Genomic_DNA"/>
</dbReference>
<dbReference type="GO" id="GO:0006508">
    <property type="term" value="P:proteolysis"/>
    <property type="evidence" value="ECO:0007669"/>
    <property type="project" value="InterPro"/>
</dbReference>
<dbReference type="SMART" id="SM00220">
    <property type="entry name" value="S_TKc"/>
    <property type="match status" value="1"/>
</dbReference>
<protein>
    <recommendedName>
        <fullName evidence="1">Protein kinase domain-containing protein</fullName>
    </recommendedName>
</protein>
<dbReference type="Gene3D" id="3.40.50.1460">
    <property type="match status" value="1"/>
</dbReference>
<dbReference type="Pfam" id="PF00069">
    <property type="entry name" value="Pkinase"/>
    <property type="match status" value="1"/>
</dbReference>
<dbReference type="SUPFAM" id="SSF56112">
    <property type="entry name" value="Protein kinase-like (PK-like)"/>
    <property type="match status" value="1"/>
</dbReference>
<evidence type="ECO:0000313" key="2">
    <source>
        <dbReference type="EMBL" id="CAE6375658.1"/>
    </source>
</evidence>